<accession>A0AAW0SU41</accession>
<evidence type="ECO:0000313" key="1">
    <source>
        <dbReference type="EMBL" id="KAK8378429.1"/>
    </source>
</evidence>
<protein>
    <submittedName>
        <fullName evidence="1">Uncharacterized protein</fullName>
    </submittedName>
</protein>
<comment type="caution">
    <text evidence="1">The sequence shown here is derived from an EMBL/GenBank/DDBJ whole genome shotgun (WGS) entry which is preliminary data.</text>
</comment>
<proteinExistence type="predicted"/>
<sequence>MDCWVGQIQGFTPVSQRPPCQSLYASPGSYFKVLRKYQDLFHRSLLPSCVTWEASCGPGTRGQSHRRSRAARLVCAVTHTVQDPTLSGLGPTYSSPP</sequence>
<evidence type="ECO:0000313" key="2">
    <source>
        <dbReference type="Proteomes" id="UP001487740"/>
    </source>
</evidence>
<keyword evidence="2" id="KW-1185">Reference proteome</keyword>
<reference evidence="1 2" key="1">
    <citation type="submission" date="2023-03" db="EMBL/GenBank/DDBJ databases">
        <title>High-quality genome of Scylla paramamosain provides insights in environmental adaptation.</title>
        <authorList>
            <person name="Zhang L."/>
        </authorList>
    </citation>
    <scope>NUCLEOTIDE SEQUENCE [LARGE SCALE GENOMIC DNA]</scope>
    <source>
        <strain evidence="1">LZ_2023a</strain>
        <tissue evidence="1">Muscle</tissue>
    </source>
</reference>
<dbReference type="AlphaFoldDB" id="A0AAW0SU41"/>
<organism evidence="1 2">
    <name type="scientific">Scylla paramamosain</name>
    <name type="common">Mud crab</name>
    <dbReference type="NCBI Taxonomy" id="85552"/>
    <lineage>
        <taxon>Eukaryota</taxon>
        <taxon>Metazoa</taxon>
        <taxon>Ecdysozoa</taxon>
        <taxon>Arthropoda</taxon>
        <taxon>Crustacea</taxon>
        <taxon>Multicrustacea</taxon>
        <taxon>Malacostraca</taxon>
        <taxon>Eumalacostraca</taxon>
        <taxon>Eucarida</taxon>
        <taxon>Decapoda</taxon>
        <taxon>Pleocyemata</taxon>
        <taxon>Brachyura</taxon>
        <taxon>Eubrachyura</taxon>
        <taxon>Portunoidea</taxon>
        <taxon>Portunidae</taxon>
        <taxon>Portuninae</taxon>
        <taxon>Scylla</taxon>
    </lineage>
</organism>
<gene>
    <name evidence="1" type="ORF">O3P69_011136</name>
</gene>
<dbReference type="EMBL" id="JARAKH010000045">
    <property type="protein sequence ID" value="KAK8378429.1"/>
    <property type="molecule type" value="Genomic_DNA"/>
</dbReference>
<name>A0AAW0SU41_SCYPA</name>
<dbReference type="Proteomes" id="UP001487740">
    <property type="component" value="Unassembled WGS sequence"/>
</dbReference>